<accession>A0A6N7W618</accession>
<reference evidence="3 4" key="1">
    <citation type="submission" date="2019-08" db="EMBL/GenBank/DDBJ databases">
        <title>In-depth cultivation of the pig gut microbiome towards novel bacterial diversity and tailored functional studies.</title>
        <authorList>
            <person name="Wylensek D."/>
            <person name="Hitch T.C.A."/>
            <person name="Clavel T."/>
        </authorList>
    </citation>
    <scope>NUCLEOTIDE SEQUENCE [LARGE SCALE GENOMIC DNA]</scope>
    <source>
        <strain evidence="3 4">WB03_NA08</strain>
    </source>
</reference>
<dbReference type="RefSeq" id="WP_154545566.1">
    <property type="nucleotide sequence ID" value="NZ_VULO01000010.1"/>
</dbReference>
<keyword evidence="4" id="KW-1185">Reference proteome</keyword>
<dbReference type="Pfam" id="PF21531">
    <property type="entry name" value="Rv2175c_wHTH"/>
    <property type="match status" value="1"/>
</dbReference>
<gene>
    <name evidence="3" type="ORF">FYJ24_08705</name>
</gene>
<evidence type="ECO:0000259" key="2">
    <source>
        <dbReference type="Pfam" id="PF21531"/>
    </source>
</evidence>
<feature type="domain" description="Rv2175c C-terminal" evidence="1">
    <location>
        <begin position="70"/>
        <end position="121"/>
    </location>
</feature>
<name>A0A6N7W618_9ACTO</name>
<evidence type="ECO:0000313" key="3">
    <source>
        <dbReference type="EMBL" id="MSS84841.1"/>
    </source>
</evidence>
<dbReference type="EMBL" id="VULO01000010">
    <property type="protein sequence ID" value="MSS84841.1"/>
    <property type="molecule type" value="Genomic_DNA"/>
</dbReference>
<sequence length="122" mass="13671">MSNMNDTELVFISAQVAAERMGVPRTRIKQLDKEGAIVTLRRGGQLVIPEQLLEPSQEDADVYEPLLTAKGTIILLRDCGFESEEIVQWLFSLEPELGVKPIDALRSGQHRHVNRIAQTLGY</sequence>
<organism evidence="3 4">
    <name type="scientific">Scrofimicrobium canadense</name>
    <dbReference type="NCBI Taxonomy" id="2652290"/>
    <lineage>
        <taxon>Bacteria</taxon>
        <taxon>Bacillati</taxon>
        <taxon>Actinomycetota</taxon>
        <taxon>Actinomycetes</taxon>
        <taxon>Actinomycetales</taxon>
        <taxon>Actinomycetaceae</taxon>
        <taxon>Scrofimicrobium</taxon>
    </lineage>
</organism>
<dbReference type="Proteomes" id="UP000470875">
    <property type="component" value="Unassembled WGS sequence"/>
</dbReference>
<dbReference type="GO" id="GO:0003677">
    <property type="term" value="F:DNA binding"/>
    <property type="evidence" value="ECO:0007669"/>
    <property type="project" value="UniProtKB-KW"/>
</dbReference>
<proteinExistence type="predicted"/>
<evidence type="ECO:0000259" key="1">
    <source>
        <dbReference type="Pfam" id="PF18367"/>
    </source>
</evidence>
<dbReference type="InterPro" id="IPR048576">
    <property type="entry name" value="Rv2175c_wHTH"/>
</dbReference>
<feature type="domain" description="DNA-binding protein Rv2175c wHTH" evidence="2">
    <location>
        <begin position="12"/>
        <end position="53"/>
    </location>
</feature>
<dbReference type="AlphaFoldDB" id="A0A6N7W618"/>
<dbReference type="Pfam" id="PF18367">
    <property type="entry name" value="Rv2175c_C"/>
    <property type="match status" value="1"/>
</dbReference>
<evidence type="ECO:0000313" key="4">
    <source>
        <dbReference type="Proteomes" id="UP000470875"/>
    </source>
</evidence>
<protein>
    <submittedName>
        <fullName evidence="3">DNA-binding protein</fullName>
    </submittedName>
</protein>
<keyword evidence="3" id="KW-0238">DNA-binding</keyword>
<dbReference type="InterPro" id="IPR041098">
    <property type="entry name" value="Rv2175c_C"/>
</dbReference>
<comment type="caution">
    <text evidence="3">The sequence shown here is derived from an EMBL/GenBank/DDBJ whole genome shotgun (WGS) entry which is preliminary data.</text>
</comment>